<evidence type="ECO:0000256" key="1">
    <source>
        <dbReference type="ARBA" id="ARBA00009296"/>
    </source>
</evidence>
<keyword evidence="10" id="KW-1185">Reference proteome</keyword>
<dbReference type="Pfam" id="PF01197">
    <property type="entry name" value="Ribosomal_L31"/>
    <property type="match status" value="1"/>
</dbReference>
<dbReference type="STRING" id="376489.A5892_05475"/>
<dbReference type="InterPro" id="IPR042105">
    <property type="entry name" value="Ribosomal_bL31_sf"/>
</dbReference>
<dbReference type="PROSITE" id="PS01143">
    <property type="entry name" value="RIBOSOMAL_L31"/>
    <property type="match status" value="1"/>
</dbReference>
<dbReference type="PRINTS" id="PR01249">
    <property type="entry name" value="RIBOSOMALL31"/>
</dbReference>
<dbReference type="HAMAP" id="MF_00501">
    <property type="entry name" value="Ribosomal_bL31_1"/>
    <property type="match status" value="1"/>
</dbReference>
<dbReference type="Proteomes" id="UP000077875">
    <property type="component" value="Chromosome"/>
</dbReference>
<dbReference type="EMBL" id="CP015243">
    <property type="protein sequence ID" value="ANF56982.1"/>
    <property type="molecule type" value="Genomic_DNA"/>
</dbReference>
<organism evidence="9 10">
    <name type="scientific">Halotalea alkalilenta</name>
    <dbReference type="NCBI Taxonomy" id="376489"/>
    <lineage>
        <taxon>Bacteria</taxon>
        <taxon>Pseudomonadati</taxon>
        <taxon>Pseudomonadota</taxon>
        <taxon>Gammaproteobacteria</taxon>
        <taxon>Oceanospirillales</taxon>
        <taxon>Halomonadaceae</taxon>
        <taxon>Halotalea</taxon>
    </lineage>
</organism>
<dbReference type="InterPro" id="IPR002150">
    <property type="entry name" value="Ribosomal_bL31"/>
</dbReference>
<dbReference type="NCBIfam" id="NF000612">
    <property type="entry name" value="PRK00019.1"/>
    <property type="match status" value="1"/>
</dbReference>
<evidence type="ECO:0000256" key="3">
    <source>
        <dbReference type="ARBA" id="ARBA00022730"/>
    </source>
</evidence>
<feature type="binding site" evidence="8">
    <location>
        <position position="16"/>
    </location>
    <ligand>
        <name>Zn(2+)</name>
        <dbReference type="ChEBI" id="CHEBI:29105"/>
    </ligand>
</feature>
<evidence type="ECO:0000256" key="2">
    <source>
        <dbReference type="ARBA" id="ARBA00011838"/>
    </source>
</evidence>
<dbReference type="PANTHER" id="PTHR33280">
    <property type="entry name" value="50S RIBOSOMAL PROTEIN L31, CHLOROPLASTIC"/>
    <property type="match status" value="1"/>
</dbReference>
<dbReference type="GO" id="GO:0005840">
    <property type="term" value="C:ribosome"/>
    <property type="evidence" value="ECO:0007669"/>
    <property type="project" value="UniProtKB-KW"/>
</dbReference>
<dbReference type="GO" id="GO:0046872">
    <property type="term" value="F:metal ion binding"/>
    <property type="evidence" value="ECO:0007669"/>
    <property type="project" value="UniProtKB-KW"/>
</dbReference>
<comment type="similarity">
    <text evidence="1 8">Belongs to the bacterial ribosomal protein bL31 family. Type A subfamily.</text>
</comment>
<comment type="cofactor">
    <cofactor evidence="8">
        <name>Zn(2+)</name>
        <dbReference type="ChEBI" id="CHEBI:29105"/>
    </cofactor>
    <text evidence="8">Binds 1 zinc ion per subunit.</text>
</comment>
<evidence type="ECO:0000313" key="10">
    <source>
        <dbReference type="Proteomes" id="UP000077875"/>
    </source>
</evidence>
<dbReference type="KEGG" id="haa:A5892_05475"/>
<keyword evidence="6 8" id="KW-0687">Ribonucleoprotein</keyword>
<dbReference type="AlphaFoldDB" id="A0A172YD04"/>
<keyword evidence="5 8" id="KW-0689">Ribosomal protein</keyword>
<evidence type="ECO:0000313" key="9">
    <source>
        <dbReference type="EMBL" id="ANF56982.1"/>
    </source>
</evidence>
<comment type="subunit">
    <text evidence="2 8">Part of the 50S ribosomal subunit.</text>
</comment>
<feature type="binding site" evidence="8">
    <location>
        <position position="40"/>
    </location>
    <ligand>
        <name>Zn(2+)</name>
        <dbReference type="ChEBI" id="CHEBI:29105"/>
    </ligand>
</feature>
<gene>
    <name evidence="8" type="primary">rpmE</name>
    <name evidence="9" type="ORF">A5892_05475</name>
</gene>
<keyword evidence="4 8" id="KW-0694">RNA-binding</keyword>
<evidence type="ECO:0000256" key="7">
    <source>
        <dbReference type="ARBA" id="ARBA00035687"/>
    </source>
</evidence>
<proteinExistence type="inferred from homology"/>
<dbReference type="SUPFAM" id="SSF143800">
    <property type="entry name" value="L28p-like"/>
    <property type="match status" value="1"/>
</dbReference>
<keyword evidence="8" id="KW-0862">Zinc</keyword>
<dbReference type="InterPro" id="IPR034704">
    <property type="entry name" value="Ribosomal_bL28/bL31-like_sf"/>
</dbReference>
<feature type="binding site" evidence="8">
    <location>
        <position position="37"/>
    </location>
    <ligand>
        <name>Zn(2+)</name>
        <dbReference type="ChEBI" id="CHEBI:29105"/>
    </ligand>
</feature>
<evidence type="ECO:0000256" key="6">
    <source>
        <dbReference type="ARBA" id="ARBA00023274"/>
    </source>
</evidence>
<dbReference type="InterPro" id="IPR027491">
    <property type="entry name" value="Ribosomal_bL31_A"/>
</dbReference>
<accession>A0A172YD04</accession>
<evidence type="ECO:0000256" key="5">
    <source>
        <dbReference type="ARBA" id="ARBA00022980"/>
    </source>
</evidence>
<dbReference type="GO" id="GO:1990904">
    <property type="term" value="C:ribonucleoprotein complex"/>
    <property type="evidence" value="ECO:0007669"/>
    <property type="project" value="UniProtKB-KW"/>
</dbReference>
<name>A0A172YD04_9GAMM</name>
<comment type="function">
    <text evidence="8">Binds the 23S rRNA.</text>
</comment>
<feature type="binding site" evidence="8">
    <location>
        <position position="18"/>
    </location>
    <ligand>
        <name>Zn(2+)</name>
        <dbReference type="ChEBI" id="CHEBI:29105"/>
    </ligand>
</feature>
<evidence type="ECO:0000256" key="4">
    <source>
        <dbReference type="ARBA" id="ARBA00022884"/>
    </source>
</evidence>
<dbReference type="NCBIfam" id="TIGR00105">
    <property type="entry name" value="L31"/>
    <property type="match status" value="1"/>
</dbReference>
<dbReference type="GO" id="GO:0006412">
    <property type="term" value="P:translation"/>
    <property type="evidence" value="ECO:0007669"/>
    <property type="project" value="UniProtKB-UniRule"/>
</dbReference>
<dbReference type="PANTHER" id="PTHR33280:SF6">
    <property type="entry name" value="LARGE RIBOSOMAL SUBUNIT PROTEIN BL31A"/>
    <property type="match status" value="1"/>
</dbReference>
<keyword evidence="8" id="KW-0479">Metal-binding</keyword>
<keyword evidence="3 8" id="KW-0699">rRNA-binding</keyword>
<protein>
    <recommendedName>
        <fullName evidence="7 8">Large ribosomal subunit protein bL31</fullName>
    </recommendedName>
</protein>
<reference evidence="9 10" key="1">
    <citation type="submission" date="2016-04" db="EMBL/GenBank/DDBJ databases">
        <title>Complete Genome Sequence of Halotalea alkalilenta IHB B 13600.</title>
        <authorList>
            <person name="Swarnkar M.K."/>
            <person name="Sharma A."/>
            <person name="Kaushal K."/>
            <person name="Soni R."/>
            <person name="Rana S."/>
            <person name="Singh A.K."/>
            <person name="Gulati A."/>
        </authorList>
    </citation>
    <scope>NUCLEOTIDE SEQUENCE [LARGE SCALE GENOMIC DNA]</scope>
    <source>
        <strain evidence="9 10">IHB B 13600</strain>
    </source>
</reference>
<dbReference type="RefSeq" id="WP_064121942.1">
    <property type="nucleotide sequence ID" value="NZ_CP015243.1"/>
</dbReference>
<dbReference type="Gene3D" id="4.10.830.30">
    <property type="entry name" value="Ribosomal protein L31"/>
    <property type="match status" value="1"/>
</dbReference>
<sequence>MKASIHPQYQTISASCSCGASFEIGSTSNESLSLDVCSNCHPFYTGKQKQATTGGRVERFNKRFGVAVKRG</sequence>
<evidence type="ECO:0000256" key="8">
    <source>
        <dbReference type="HAMAP-Rule" id="MF_00501"/>
    </source>
</evidence>
<dbReference type="PROSITE" id="PS51257">
    <property type="entry name" value="PROKAR_LIPOPROTEIN"/>
    <property type="match status" value="1"/>
</dbReference>
<dbReference type="GO" id="GO:0003735">
    <property type="term" value="F:structural constituent of ribosome"/>
    <property type="evidence" value="ECO:0007669"/>
    <property type="project" value="InterPro"/>
</dbReference>
<dbReference type="GO" id="GO:0019843">
    <property type="term" value="F:rRNA binding"/>
    <property type="evidence" value="ECO:0007669"/>
    <property type="project" value="UniProtKB-KW"/>
</dbReference>